<dbReference type="STRING" id="42251.A0A2T6ZP30"/>
<dbReference type="Proteomes" id="UP000244722">
    <property type="component" value="Unassembled WGS sequence"/>
</dbReference>
<feature type="compositionally biased region" description="Polar residues" evidence="1">
    <location>
        <begin position="514"/>
        <end position="524"/>
    </location>
</feature>
<evidence type="ECO:0000256" key="1">
    <source>
        <dbReference type="SAM" id="MobiDB-lite"/>
    </source>
</evidence>
<feature type="transmembrane region" description="Helical" evidence="2">
    <location>
        <begin position="45"/>
        <end position="69"/>
    </location>
</feature>
<evidence type="ECO:0000256" key="2">
    <source>
        <dbReference type="SAM" id="Phobius"/>
    </source>
</evidence>
<evidence type="ECO:0000313" key="4">
    <source>
        <dbReference type="Proteomes" id="UP000244722"/>
    </source>
</evidence>
<gene>
    <name evidence="3" type="ORF">B9Z19DRAFT_1065980</name>
</gene>
<accession>A0A2T6ZP30</accession>
<reference evidence="3 4" key="1">
    <citation type="submission" date="2017-04" db="EMBL/GenBank/DDBJ databases">
        <title>Draft genome sequence of Tuber borchii Vittad., a whitish edible truffle.</title>
        <authorList>
            <consortium name="DOE Joint Genome Institute"/>
            <person name="Murat C."/>
            <person name="Kuo A."/>
            <person name="Barry K.W."/>
            <person name="Clum A."/>
            <person name="Dockter R.B."/>
            <person name="Fauchery L."/>
            <person name="Iotti M."/>
            <person name="Kohler A."/>
            <person name="Labutti K."/>
            <person name="Lindquist E.A."/>
            <person name="Lipzen A."/>
            <person name="Ohm R.A."/>
            <person name="Wang M."/>
            <person name="Grigoriev I.V."/>
            <person name="Zambonelli A."/>
            <person name="Martin F.M."/>
        </authorList>
    </citation>
    <scope>NUCLEOTIDE SEQUENCE [LARGE SCALE GENOMIC DNA]</scope>
    <source>
        <strain evidence="3 4">Tbo3840</strain>
    </source>
</reference>
<proteinExistence type="predicted"/>
<comment type="caution">
    <text evidence="3">The sequence shown here is derived from an EMBL/GenBank/DDBJ whole genome shotgun (WGS) entry which is preliminary data.</text>
</comment>
<evidence type="ECO:0000313" key="3">
    <source>
        <dbReference type="EMBL" id="PUU77236.1"/>
    </source>
</evidence>
<protein>
    <submittedName>
        <fullName evidence="3">Uncharacterized protein</fullName>
    </submittedName>
</protein>
<sequence length="532" mass="57046">MDIFTNPANNTYVTGITNFFLMPTDSGGIPAVAVSKKASGYINSAYTFLTILIFMTGWDLILAITMAFWHTSGEHSQTPLAALWDSGESMSATMLLGSYCKRVTLGNPREGSMKWKSTDLTWGLPFVFIALVMTLGNAAAGVVVPPQLAMGNVVPPAKDVIFYPDVAHLNRTDDGRAGIAILESLKAPSALLALVTIEVSEATVRKRVHIESGINGDSANVDYDYNVTGVDMGLQNDPKLKLMVKGSCRTDDTWLLNSTDQGDTYRLFGGNDTFEVKYQPEVGLPPMVNFQINRNTGGGSNVSYAMIANTGGLYSYTSGQDPWYATDRAGANGSAAFRVRRKRPALSCWEAKTWHLNGKDVDGSNLATLPGLKLPPLWKDTVFPFEFGDPRVVSVGNAAGLFALKSASYAVAPSFILDAGASGIRDDFERLVLASWVSSRNVLRDTTTYKPLEGMKNVAKGPGGSVEAASAKFVLPSGDVVTLSVRVLISVPAILLFLFIVQQSLSRVLPHSESGLNASSSAENNNDKKLGG</sequence>
<keyword evidence="2" id="KW-1133">Transmembrane helix</keyword>
<feature type="transmembrane region" description="Helical" evidence="2">
    <location>
        <begin position="120"/>
        <end position="144"/>
    </location>
</feature>
<dbReference type="EMBL" id="NESQ01000157">
    <property type="protein sequence ID" value="PUU77236.1"/>
    <property type="molecule type" value="Genomic_DNA"/>
</dbReference>
<keyword evidence="2" id="KW-0812">Transmembrane</keyword>
<keyword evidence="2" id="KW-0472">Membrane</keyword>
<feature type="region of interest" description="Disordered" evidence="1">
    <location>
        <begin position="512"/>
        <end position="532"/>
    </location>
</feature>
<dbReference type="AlphaFoldDB" id="A0A2T6ZP30"/>
<keyword evidence="4" id="KW-1185">Reference proteome</keyword>
<organism evidence="3 4">
    <name type="scientific">Tuber borchii</name>
    <name type="common">White truffle</name>
    <dbReference type="NCBI Taxonomy" id="42251"/>
    <lineage>
        <taxon>Eukaryota</taxon>
        <taxon>Fungi</taxon>
        <taxon>Dikarya</taxon>
        <taxon>Ascomycota</taxon>
        <taxon>Pezizomycotina</taxon>
        <taxon>Pezizomycetes</taxon>
        <taxon>Pezizales</taxon>
        <taxon>Tuberaceae</taxon>
        <taxon>Tuber</taxon>
    </lineage>
</organism>
<name>A0A2T6ZP30_TUBBO</name>
<dbReference type="OrthoDB" id="5337208at2759"/>